<evidence type="ECO:0000256" key="4">
    <source>
        <dbReference type="ARBA" id="ARBA00023163"/>
    </source>
</evidence>
<dbReference type="GO" id="GO:0003700">
    <property type="term" value="F:DNA-binding transcription factor activity"/>
    <property type="evidence" value="ECO:0007669"/>
    <property type="project" value="InterPro"/>
</dbReference>
<dbReference type="PANTHER" id="PTHR30537:SF3">
    <property type="entry name" value="TRANSCRIPTIONAL REGULATORY PROTEIN"/>
    <property type="match status" value="1"/>
</dbReference>
<accession>A0A1U7JES8</accession>
<dbReference type="GO" id="GO:0043565">
    <property type="term" value="F:sequence-specific DNA binding"/>
    <property type="evidence" value="ECO:0007669"/>
    <property type="project" value="TreeGrafter"/>
</dbReference>
<feature type="domain" description="HTH lysR-type" evidence="5">
    <location>
        <begin position="1"/>
        <end position="58"/>
    </location>
</feature>
<dbReference type="InterPro" id="IPR058163">
    <property type="entry name" value="LysR-type_TF_proteobact-type"/>
</dbReference>
<dbReference type="AlphaFoldDB" id="A0A1U7JES8"/>
<evidence type="ECO:0000259" key="5">
    <source>
        <dbReference type="PROSITE" id="PS50931"/>
    </source>
</evidence>
<keyword evidence="3" id="KW-0238">DNA-binding</keyword>
<dbReference type="Proteomes" id="UP000185783">
    <property type="component" value="Unassembled WGS sequence"/>
</dbReference>
<keyword evidence="7" id="KW-1185">Reference proteome</keyword>
<dbReference type="Pfam" id="PF03466">
    <property type="entry name" value="LysR_substrate"/>
    <property type="match status" value="1"/>
</dbReference>
<dbReference type="InterPro" id="IPR000847">
    <property type="entry name" value="LysR_HTH_N"/>
</dbReference>
<dbReference type="SUPFAM" id="SSF53850">
    <property type="entry name" value="Periplasmic binding protein-like II"/>
    <property type="match status" value="1"/>
</dbReference>
<dbReference type="GO" id="GO:0006351">
    <property type="term" value="P:DNA-templated transcription"/>
    <property type="evidence" value="ECO:0007669"/>
    <property type="project" value="TreeGrafter"/>
</dbReference>
<evidence type="ECO:0000256" key="2">
    <source>
        <dbReference type="ARBA" id="ARBA00023015"/>
    </source>
</evidence>
<dbReference type="InterPro" id="IPR036390">
    <property type="entry name" value="WH_DNA-bd_sf"/>
</dbReference>
<dbReference type="PROSITE" id="PS50931">
    <property type="entry name" value="HTH_LYSR"/>
    <property type="match status" value="1"/>
</dbReference>
<dbReference type="SUPFAM" id="SSF46785">
    <property type="entry name" value="Winged helix' DNA-binding domain"/>
    <property type="match status" value="1"/>
</dbReference>
<evidence type="ECO:0000256" key="3">
    <source>
        <dbReference type="ARBA" id="ARBA00023125"/>
    </source>
</evidence>
<dbReference type="InterPro" id="IPR036388">
    <property type="entry name" value="WH-like_DNA-bd_sf"/>
</dbReference>
<keyword evidence="4" id="KW-0804">Transcription</keyword>
<dbReference type="Gene3D" id="1.10.10.10">
    <property type="entry name" value="Winged helix-like DNA-binding domain superfamily/Winged helix DNA-binding domain"/>
    <property type="match status" value="1"/>
</dbReference>
<reference evidence="6 7" key="1">
    <citation type="submission" date="2016-03" db="EMBL/GenBank/DDBJ databases">
        <title>Genome sequence of Nesiotobacter sp. nov., a moderately halophilic alphaproteobacterium isolated from the Yellow Sea, China.</title>
        <authorList>
            <person name="Zhang G."/>
            <person name="Zhang R."/>
        </authorList>
    </citation>
    <scope>NUCLEOTIDE SEQUENCE [LARGE SCALE GENOMIC DNA]</scope>
    <source>
        <strain evidence="6 7">WB1-6</strain>
    </source>
</reference>
<evidence type="ECO:0000313" key="6">
    <source>
        <dbReference type="EMBL" id="OKL43151.1"/>
    </source>
</evidence>
<sequence length="292" mass="32583">MNWDDTRVFLSVARNGQILAAAQRLGLNHATVARRVSALEEALKAKLLERSTTGCTLTAEGERFFEYAEAMEAQMQEAQTTIGGTDVEVAGTVRIAAPDGFGVNFLAPRLRYLSQKYPELTLQLVPLHRSFSLSKREADIAINVGRPSHGRLVTRKLVDYSLQLYATEAYLTQHGMPLAPGDLKDHRLIGYVEDMILTSSLNYTGEITKDWRSTLEFASALAQTEAVRAGGGIGVLHAFIANQDPSLKPLLPDYRIERSYWLLTHESIRNLRRIKVVSDFIVAEVQEHRALF</sequence>
<evidence type="ECO:0000256" key="1">
    <source>
        <dbReference type="ARBA" id="ARBA00009437"/>
    </source>
</evidence>
<name>A0A1U7JES8_9HYPH</name>
<dbReference type="EMBL" id="LVVZ01000022">
    <property type="protein sequence ID" value="OKL43151.1"/>
    <property type="molecule type" value="Genomic_DNA"/>
</dbReference>
<dbReference type="Gene3D" id="3.40.190.290">
    <property type="match status" value="1"/>
</dbReference>
<dbReference type="RefSeq" id="WP_028482939.1">
    <property type="nucleotide sequence ID" value="NZ_LVVZ01000022.1"/>
</dbReference>
<gene>
    <name evidence="6" type="ORF">A3843_15670</name>
</gene>
<protein>
    <submittedName>
        <fullName evidence="6">LysR family transcriptional regulator</fullName>
    </submittedName>
</protein>
<comment type="similarity">
    <text evidence="1">Belongs to the LysR transcriptional regulatory family.</text>
</comment>
<dbReference type="Pfam" id="PF00126">
    <property type="entry name" value="HTH_1"/>
    <property type="match status" value="1"/>
</dbReference>
<keyword evidence="2" id="KW-0805">Transcription regulation</keyword>
<dbReference type="STRING" id="197461.A3843_15670"/>
<evidence type="ECO:0000313" key="7">
    <source>
        <dbReference type="Proteomes" id="UP000185783"/>
    </source>
</evidence>
<organism evidence="6 7">
    <name type="scientific">Pseudovibrio exalbescens</name>
    <dbReference type="NCBI Taxonomy" id="197461"/>
    <lineage>
        <taxon>Bacteria</taxon>
        <taxon>Pseudomonadati</taxon>
        <taxon>Pseudomonadota</taxon>
        <taxon>Alphaproteobacteria</taxon>
        <taxon>Hyphomicrobiales</taxon>
        <taxon>Stappiaceae</taxon>
        <taxon>Pseudovibrio</taxon>
    </lineage>
</organism>
<dbReference type="PANTHER" id="PTHR30537">
    <property type="entry name" value="HTH-TYPE TRANSCRIPTIONAL REGULATOR"/>
    <property type="match status" value="1"/>
</dbReference>
<comment type="caution">
    <text evidence="6">The sequence shown here is derived from an EMBL/GenBank/DDBJ whole genome shotgun (WGS) entry which is preliminary data.</text>
</comment>
<proteinExistence type="inferred from homology"/>
<dbReference type="InterPro" id="IPR005119">
    <property type="entry name" value="LysR_subst-bd"/>
</dbReference>